<gene>
    <name evidence="1" type="ORF">LOK49_LG05G01037</name>
</gene>
<evidence type="ECO:0000313" key="2">
    <source>
        <dbReference type="Proteomes" id="UP001060215"/>
    </source>
</evidence>
<organism evidence="1 2">
    <name type="scientific">Camellia lanceoleosa</name>
    <dbReference type="NCBI Taxonomy" id="1840588"/>
    <lineage>
        <taxon>Eukaryota</taxon>
        <taxon>Viridiplantae</taxon>
        <taxon>Streptophyta</taxon>
        <taxon>Embryophyta</taxon>
        <taxon>Tracheophyta</taxon>
        <taxon>Spermatophyta</taxon>
        <taxon>Magnoliopsida</taxon>
        <taxon>eudicotyledons</taxon>
        <taxon>Gunneridae</taxon>
        <taxon>Pentapetalae</taxon>
        <taxon>asterids</taxon>
        <taxon>Ericales</taxon>
        <taxon>Theaceae</taxon>
        <taxon>Camellia</taxon>
    </lineage>
</organism>
<protein>
    <submittedName>
        <fullName evidence="1">Bifunctional nitrilase/nitrile hydratase NIT4B</fullName>
    </submittedName>
</protein>
<dbReference type="EMBL" id="CM045761">
    <property type="protein sequence ID" value="KAI8014738.1"/>
    <property type="molecule type" value="Genomic_DNA"/>
</dbReference>
<sequence length="361" mass="38920">MKATPQTAKIRGPSPESGGTSPAVEDTGDLCDRYILPDTRTEALVRGKDSLVAPPTDPTRTHKAERLIAGAAAYGSQLVVFPEAFVGGYPREVLFDAMSETQSTDGNNEIQKYHASAIDVPGPEVDRLAEIASKYKVHLVIGVVERVRSSLFSAVLFFDSLGRYLGKHRKLMLMASECTVWCAGAKSSPPVYESMVGRIDGLICWDNRMPLLRTELHAKGIEIYCAPTAEAREAWQASMTHIALEGSCFVLSANQFCHRKDYPHSPEHIPRDLNGNLSPDTVVCCGGSVIISPSGTILAGPNFQGESLISADLDLGEILQAKLEFSGIGCNMGRTTCPTKSGGPDLHEVKTEVDNVLTSND</sequence>
<keyword evidence="2" id="KW-1185">Reference proteome</keyword>
<proteinExistence type="predicted"/>
<name>A0ACC0HPC7_9ERIC</name>
<reference evidence="1 2" key="1">
    <citation type="journal article" date="2022" name="Plant J.">
        <title>Chromosome-level genome of Camellia lanceoleosa provides a valuable resource for understanding genome evolution and self-incompatibility.</title>
        <authorList>
            <person name="Gong W."/>
            <person name="Xiao S."/>
            <person name="Wang L."/>
            <person name="Liao Z."/>
            <person name="Chang Y."/>
            <person name="Mo W."/>
            <person name="Hu G."/>
            <person name="Li W."/>
            <person name="Zhao G."/>
            <person name="Zhu H."/>
            <person name="Hu X."/>
            <person name="Ji K."/>
            <person name="Xiang X."/>
            <person name="Song Q."/>
            <person name="Yuan D."/>
            <person name="Jin S."/>
            <person name="Zhang L."/>
        </authorList>
    </citation>
    <scope>NUCLEOTIDE SEQUENCE [LARGE SCALE GENOMIC DNA]</scope>
    <source>
        <strain evidence="1">SQ_2022a</strain>
    </source>
</reference>
<comment type="caution">
    <text evidence="1">The sequence shown here is derived from an EMBL/GenBank/DDBJ whole genome shotgun (WGS) entry which is preliminary data.</text>
</comment>
<evidence type="ECO:0000313" key="1">
    <source>
        <dbReference type="EMBL" id="KAI8014738.1"/>
    </source>
</evidence>
<dbReference type="Proteomes" id="UP001060215">
    <property type="component" value="Chromosome 4"/>
</dbReference>
<accession>A0ACC0HPC7</accession>